<gene>
    <name evidence="2" type="ORF">PPIS_a0631</name>
</gene>
<proteinExistence type="predicted"/>
<evidence type="ECO:0000313" key="2">
    <source>
        <dbReference type="EMBL" id="ATD05895.1"/>
    </source>
</evidence>
<reference evidence="2 3" key="1">
    <citation type="submission" date="2015-06" db="EMBL/GenBank/DDBJ databases">
        <authorList>
            <person name="Xie B.-B."/>
            <person name="Rong J.-C."/>
            <person name="Qin Q.-L."/>
            <person name="Zhang Y.-Z."/>
        </authorList>
    </citation>
    <scope>NUCLEOTIDE SEQUENCE [LARGE SCALE GENOMIC DNA]</scope>
    <source>
        <strain evidence="2 3">JCM 20779</strain>
    </source>
</reference>
<evidence type="ECO:0000313" key="3">
    <source>
        <dbReference type="Proteomes" id="UP000016521"/>
    </source>
</evidence>
<evidence type="ECO:0000256" key="1">
    <source>
        <dbReference type="SAM" id="SignalP"/>
    </source>
</evidence>
<feature type="chain" id="PRO_5046926645" evidence="1">
    <location>
        <begin position="23"/>
        <end position="175"/>
    </location>
</feature>
<keyword evidence="3" id="KW-1185">Reference proteome</keyword>
<accession>A0ABM6NAJ4</accession>
<dbReference type="Proteomes" id="UP000016521">
    <property type="component" value="Chromosome I"/>
</dbReference>
<organism evidence="2 3">
    <name type="scientific">Pseudoalteromonas piscicida</name>
    <dbReference type="NCBI Taxonomy" id="43662"/>
    <lineage>
        <taxon>Bacteria</taxon>
        <taxon>Pseudomonadati</taxon>
        <taxon>Pseudomonadota</taxon>
        <taxon>Gammaproteobacteria</taxon>
        <taxon>Alteromonadales</taxon>
        <taxon>Pseudoalteromonadaceae</taxon>
        <taxon>Pseudoalteromonas</taxon>
    </lineage>
</organism>
<dbReference type="RefSeq" id="WP_010369042.1">
    <property type="nucleotide sequence ID" value="NZ_CP011924.1"/>
</dbReference>
<feature type="signal peptide" evidence="1">
    <location>
        <begin position="1"/>
        <end position="22"/>
    </location>
</feature>
<sequence length="175" mass="18911">MTSKSIIIAAMLFSGVSTNAQANSVPFSDAEMTVSDKGYTLSIAPLQFEGNRHLSIELEVSGVKTISRQSISVCTYLQADVCTGATREVNHTEAEFEAQVALRCDDNVLFDITSHDSEFTNENVVADIANIRVEQSVFRENLSSCESLTLNVNLAKGDRVSTVLGSYTVSDSTSN</sequence>
<protein>
    <submittedName>
        <fullName evidence="2">Uncharacterized protein</fullName>
    </submittedName>
</protein>
<keyword evidence="1" id="KW-0732">Signal</keyword>
<name>A0ABM6NAJ4_PSEO7</name>
<dbReference type="EMBL" id="CP011924">
    <property type="protein sequence ID" value="ATD05895.1"/>
    <property type="molecule type" value="Genomic_DNA"/>
</dbReference>